<dbReference type="Gene3D" id="1.20.1250.20">
    <property type="entry name" value="MFS general substrate transporter like domains"/>
    <property type="match status" value="1"/>
</dbReference>
<keyword evidence="6 10" id="KW-1133">Transmembrane helix</keyword>
<dbReference type="PROSITE" id="PS00217">
    <property type="entry name" value="SUGAR_TRANSPORT_2"/>
    <property type="match status" value="1"/>
</dbReference>
<feature type="transmembrane region" description="Helical" evidence="10">
    <location>
        <begin position="74"/>
        <end position="97"/>
    </location>
</feature>
<keyword evidence="13" id="KW-1185">Reference proteome</keyword>
<dbReference type="InterPro" id="IPR020846">
    <property type="entry name" value="MFS_dom"/>
</dbReference>
<dbReference type="PANTHER" id="PTHR48021:SF98">
    <property type="entry name" value="MAJOR FACILITATOR SUPERFAMILY (MFS) PROFILE DOMAIN-CONTAINING PROTEIN"/>
    <property type="match status" value="1"/>
</dbReference>
<dbReference type="AlphaFoldDB" id="D8RR85"/>
<dbReference type="Proteomes" id="UP000001514">
    <property type="component" value="Unassembled WGS sequence"/>
</dbReference>
<feature type="transmembrane region" description="Helical" evidence="10">
    <location>
        <begin position="253"/>
        <end position="274"/>
    </location>
</feature>
<dbReference type="PRINTS" id="PR00171">
    <property type="entry name" value="SUGRTRNSPORT"/>
</dbReference>
<dbReference type="Pfam" id="PF00083">
    <property type="entry name" value="Sugar_tr"/>
    <property type="match status" value="1"/>
</dbReference>
<dbReference type="KEGG" id="smo:SELMODRAFT_99846"/>
<evidence type="ECO:0000256" key="2">
    <source>
        <dbReference type="ARBA" id="ARBA00010992"/>
    </source>
</evidence>
<evidence type="ECO:0000256" key="9">
    <source>
        <dbReference type="RuleBase" id="RU003346"/>
    </source>
</evidence>
<reference evidence="12 13" key="1">
    <citation type="journal article" date="2011" name="Science">
        <title>The Selaginella genome identifies genetic changes associated with the evolution of vascular plants.</title>
        <authorList>
            <person name="Banks J.A."/>
            <person name="Nishiyama T."/>
            <person name="Hasebe M."/>
            <person name="Bowman J.L."/>
            <person name="Gribskov M."/>
            <person name="dePamphilis C."/>
            <person name="Albert V.A."/>
            <person name="Aono N."/>
            <person name="Aoyama T."/>
            <person name="Ambrose B.A."/>
            <person name="Ashton N.W."/>
            <person name="Axtell M.J."/>
            <person name="Barker E."/>
            <person name="Barker M.S."/>
            <person name="Bennetzen J.L."/>
            <person name="Bonawitz N.D."/>
            <person name="Chapple C."/>
            <person name="Cheng C."/>
            <person name="Correa L.G."/>
            <person name="Dacre M."/>
            <person name="DeBarry J."/>
            <person name="Dreyer I."/>
            <person name="Elias M."/>
            <person name="Engstrom E.M."/>
            <person name="Estelle M."/>
            <person name="Feng L."/>
            <person name="Finet C."/>
            <person name="Floyd S.K."/>
            <person name="Frommer W.B."/>
            <person name="Fujita T."/>
            <person name="Gramzow L."/>
            <person name="Gutensohn M."/>
            <person name="Harholt J."/>
            <person name="Hattori M."/>
            <person name="Heyl A."/>
            <person name="Hirai T."/>
            <person name="Hiwatashi Y."/>
            <person name="Ishikawa M."/>
            <person name="Iwata M."/>
            <person name="Karol K.G."/>
            <person name="Koehler B."/>
            <person name="Kolukisaoglu U."/>
            <person name="Kubo M."/>
            <person name="Kurata T."/>
            <person name="Lalonde S."/>
            <person name="Li K."/>
            <person name="Li Y."/>
            <person name="Litt A."/>
            <person name="Lyons E."/>
            <person name="Manning G."/>
            <person name="Maruyama T."/>
            <person name="Michael T.P."/>
            <person name="Mikami K."/>
            <person name="Miyazaki S."/>
            <person name="Morinaga S."/>
            <person name="Murata T."/>
            <person name="Mueller-Roeber B."/>
            <person name="Nelson D.R."/>
            <person name="Obara M."/>
            <person name="Oguri Y."/>
            <person name="Olmstead R.G."/>
            <person name="Onodera N."/>
            <person name="Petersen B.L."/>
            <person name="Pils B."/>
            <person name="Prigge M."/>
            <person name="Rensing S.A."/>
            <person name="Riano-Pachon D.M."/>
            <person name="Roberts A.W."/>
            <person name="Sato Y."/>
            <person name="Scheller H.V."/>
            <person name="Schulz B."/>
            <person name="Schulz C."/>
            <person name="Shakirov E.V."/>
            <person name="Shibagaki N."/>
            <person name="Shinohara N."/>
            <person name="Shippen D.E."/>
            <person name="Soerensen I."/>
            <person name="Sotooka R."/>
            <person name="Sugimoto N."/>
            <person name="Sugita M."/>
            <person name="Sumikawa N."/>
            <person name="Tanurdzic M."/>
            <person name="Theissen G."/>
            <person name="Ulvskov P."/>
            <person name="Wakazuki S."/>
            <person name="Weng J.K."/>
            <person name="Willats W.W."/>
            <person name="Wipf D."/>
            <person name="Wolf P.G."/>
            <person name="Yang L."/>
            <person name="Zimmer A.D."/>
            <person name="Zhu Q."/>
            <person name="Mitros T."/>
            <person name="Hellsten U."/>
            <person name="Loque D."/>
            <person name="Otillar R."/>
            <person name="Salamov A."/>
            <person name="Schmutz J."/>
            <person name="Shapiro H."/>
            <person name="Lindquist E."/>
            <person name="Lucas S."/>
            <person name="Rokhsar D."/>
            <person name="Grigoriev I.V."/>
        </authorList>
    </citation>
    <scope>NUCLEOTIDE SEQUENCE [LARGE SCALE GENOMIC DNA]</scope>
</reference>
<comment type="similarity">
    <text evidence="2 9">Belongs to the major facilitator superfamily. Sugar transporter (TC 2.A.1.1) family.</text>
</comment>
<dbReference type="GO" id="GO:0051119">
    <property type="term" value="F:sugar transmembrane transporter activity"/>
    <property type="evidence" value="ECO:0007669"/>
    <property type="project" value="InterPro"/>
</dbReference>
<dbReference type="InterPro" id="IPR005828">
    <property type="entry name" value="MFS_sugar_transport-like"/>
</dbReference>
<feature type="non-terminal residue" evidence="12">
    <location>
        <position position="1"/>
    </location>
</feature>
<keyword evidence="3" id="KW-1003">Cell membrane</keyword>
<dbReference type="InterPro" id="IPR003663">
    <property type="entry name" value="Sugar/inositol_transpt"/>
</dbReference>
<dbReference type="PROSITE" id="PS50850">
    <property type="entry name" value="MFS"/>
    <property type="match status" value="1"/>
</dbReference>
<evidence type="ECO:0000256" key="5">
    <source>
        <dbReference type="ARBA" id="ARBA00022692"/>
    </source>
</evidence>
<dbReference type="CDD" id="cd17358">
    <property type="entry name" value="MFS_GLUT6_8_Class3_like"/>
    <property type="match status" value="1"/>
</dbReference>
<dbReference type="GO" id="GO:0016020">
    <property type="term" value="C:membrane"/>
    <property type="evidence" value="ECO:0000318"/>
    <property type="project" value="GO_Central"/>
</dbReference>
<feature type="transmembrane region" description="Helical" evidence="10">
    <location>
        <begin position="20"/>
        <end position="38"/>
    </location>
</feature>
<dbReference type="InterPro" id="IPR050549">
    <property type="entry name" value="MFS_Trehalose_Transporter"/>
</dbReference>
<comment type="subcellular location">
    <subcellularLocation>
        <location evidence="1">Cell membrane</location>
        <topology evidence="1">Multi-pass membrane protein</topology>
    </subcellularLocation>
</comment>
<keyword evidence="7 10" id="KW-0472">Membrane</keyword>
<dbReference type="eggNOG" id="KOG0254">
    <property type="taxonomic scope" value="Eukaryota"/>
</dbReference>
<dbReference type="OMA" id="WRCADSI"/>
<keyword evidence="4" id="KW-0762">Sugar transport</keyword>
<keyword evidence="5 10" id="KW-0812">Transmembrane</keyword>
<dbReference type="EMBL" id="GL377587">
    <property type="protein sequence ID" value="EFJ25357.1"/>
    <property type="molecule type" value="Genomic_DNA"/>
</dbReference>
<sequence length="423" mass="46013">GYTSPTQADIIHDLHLSLSQYSFFGSLVNLGCMVGAVSSGRIADSLGRKGALVAAAIPNLVGWIMVAMAKDLQFLYIGRFLKGLGGGIVSFTVPTYIAEVSPKHMRGTLGAMHQLAVTVGIMMAYMGGLFFQWRMLALIATIPGALLLIGLCFIIETPRWLGNADRNKDLATALQRLRGKDYNISSELSEIQVMVTVSRLQPSVLVTELFQWRLFRPLLAGIGVMALQQFSGINGIMLYAGEIFSTVGFKSPNAASLLLAMLQVAVTLTSAGLMEKAGRRLLLLLSSGGMALSAFLVGFSFFLRNIKNPSPEMDTFINVLALCSLLFYVVSFSFGLGAIPWVIMSEIFPSRVKGLAGSLATLVNWSCAWAVTLTFNFLLNWTSYGTRCFWLYASICLATVIFVALFVPETRGRTLEQIEASFK</sequence>
<feature type="transmembrane region" description="Helical" evidence="10">
    <location>
        <begin position="218"/>
        <end position="241"/>
    </location>
</feature>
<feature type="transmembrane region" description="Helical" evidence="10">
    <location>
        <begin position="50"/>
        <end position="68"/>
    </location>
</feature>
<proteinExistence type="inferred from homology"/>
<dbReference type="InterPro" id="IPR044775">
    <property type="entry name" value="MFS_ERD6/Tret1-like"/>
</dbReference>
<dbReference type="PANTHER" id="PTHR48021">
    <property type="match status" value="1"/>
</dbReference>
<dbReference type="GO" id="GO:0055085">
    <property type="term" value="P:transmembrane transport"/>
    <property type="evidence" value="ECO:0000318"/>
    <property type="project" value="GO_Central"/>
</dbReference>
<evidence type="ECO:0000256" key="8">
    <source>
        <dbReference type="ARBA" id="ARBA00023180"/>
    </source>
</evidence>
<dbReference type="SUPFAM" id="SSF103473">
    <property type="entry name" value="MFS general substrate transporter"/>
    <property type="match status" value="1"/>
</dbReference>
<evidence type="ECO:0000256" key="1">
    <source>
        <dbReference type="ARBA" id="ARBA00004651"/>
    </source>
</evidence>
<dbReference type="InterPro" id="IPR005829">
    <property type="entry name" value="Sugar_transporter_CS"/>
</dbReference>
<keyword evidence="8" id="KW-0325">Glycoprotein</keyword>
<evidence type="ECO:0000256" key="10">
    <source>
        <dbReference type="SAM" id="Phobius"/>
    </source>
</evidence>
<feature type="transmembrane region" description="Helical" evidence="10">
    <location>
        <begin position="136"/>
        <end position="155"/>
    </location>
</feature>
<evidence type="ECO:0000313" key="12">
    <source>
        <dbReference type="EMBL" id="EFJ25357.1"/>
    </source>
</evidence>
<protein>
    <recommendedName>
        <fullName evidence="11">Major facilitator superfamily (MFS) profile domain-containing protein</fullName>
    </recommendedName>
</protein>
<feature type="transmembrane region" description="Helical" evidence="10">
    <location>
        <begin position="281"/>
        <end position="303"/>
    </location>
</feature>
<keyword evidence="9" id="KW-0813">Transport</keyword>
<feature type="transmembrane region" description="Helical" evidence="10">
    <location>
        <begin position="315"/>
        <end position="343"/>
    </location>
</feature>
<evidence type="ECO:0000313" key="13">
    <source>
        <dbReference type="Proteomes" id="UP000001514"/>
    </source>
</evidence>
<dbReference type="FunFam" id="1.20.1250.20:FF:000055">
    <property type="entry name" value="Facilitated trehalose transporter Tret1-2 homolog"/>
    <property type="match status" value="1"/>
</dbReference>
<dbReference type="PROSITE" id="PS00216">
    <property type="entry name" value="SUGAR_TRANSPORT_1"/>
    <property type="match status" value="2"/>
</dbReference>
<dbReference type="HOGENOM" id="CLU_001265_30_5_1"/>
<dbReference type="NCBIfam" id="TIGR00879">
    <property type="entry name" value="SP"/>
    <property type="match status" value="1"/>
</dbReference>
<organism evidence="13">
    <name type="scientific">Selaginella moellendorffii</name>
    <name type="common">Spikemoss</name>
    <dbReference type="NCBI Taxonomy" id="88036"/>
    <lineage>
        <taxon>Eukaryota</taxon>
        <taxon>Viridiplantae</taxon>
        <taxon>Streptophyta</taxon>
        <taxon>Embryophyta</taxon>
        <taxon>Tracheophyta</taxon>
        <taxon>Lycopodiopsida</taxon>
        <taxon>Selaginellales</taxon>
        <taxon>Selaginellaceae</taxon>
        <taxon>Selaginella</taxon>
    </lineage>
</organism>
<dbReference type="Gramene" id="EFJ25357">
    <property type="protein sequence ID" value="EFJ25357"/>
    <property type="gene ID" value="SELMODRAFT_99846"/>
</dbReference>
<evidence type="ECO:0000256" key="4">
    <source>
        <dbReference type="ARBA" id="ARBA00022597"/>
    </source>
</evidence>
<evidence type="ECO:0000256" key="3">
    <source>
        <dbReference type="ARBA" id="ARBA00022475"/>
    </source>
</evidence>
<dbReference type="STRING" id="88036.D8RR85"/>
<dbReference type="InParanoid" id="D8RR85"/>
<evidence type="ECO:0000256" key="7">
    <source>
        <dbReference type="ARBA" id="ARBA00023136"/>
    </source>
</evidence>
<evidence type="ECO:0000256" key="6">
    <source>
        <dbReference type="ARBA" id="ARBA00022989"/>
    </source>
</evidence>
<feature type="domain" description="Major facilitator superfamily (MFS) profile" evidence="11">
    <location>
        <begin position="1"/>
        <end position="411"/>
    </location>
</feature>
<dbReference type="InterPro" id="IPR036259">
    <property type="entry name" value="MFS_trans_sf"/>
</dbReference>
<dbReference type="GO" id="GO:0005886">
    <property type="term" value="C:plasma membrane"/>
    <property type="evidence" value="ECO:0007669"/>
    <property type="project" value="UniProtKB-SubCell"/>
</dbReference>
<feature type="transmembrane region" description="Helical" evidence="10">
    <location>
        <begin position="109"/>
        <end position="130"/>
    </location>
</feature>
<evidence type="ECO:0000259" key="11">
    <source>
        <dbReference type="PROSITE" id="PS50850"/>
    </source>
</evidence>
<gene>
    <name evidence="12" type="ORF">SELMODRAFT_99846</name>
</gene>
<feature type="transmembrane region" description="Helical" evidence="10">
    <location>
        <begin position="355"/>
        <end position="377"/>
    </location>
</feature>
<name>D8RR85_SELML</name>
<feature type="transmembrane region" description="Helical" evidence="10">
    <location>
        <begin position="389"/>
        <end position="407"/>
    </location>
</feature>
<accession>D8RR85</accession>
<dbReference type="GO" id="GO:0022857">
    <property type="term" value="F:transmembrane transporter activity"/>
    <property type="evidence" value="ECO:0000318"/>
    <property type="project" value="GO_Central"/>
</dbReference>